<keyword evidence="4" id="KW-1185">Reference proteome</keyword>
<feature type="coiled-coil region" evidence="1">
    <location>
        <begin position="41"/>
        <end position="90"/>
    </location>
</feature>
<evidence type="ECO:0000256" key="2">
    <source>
        <dbReference type="SAM" id="MobiDB-lite"/>
    </source>
</evidence>
<sequence>MSTTVTDPATEPDPSKETPSETHPWGDDFSPEKAWKALTAAREAEKAAKRQVTAYEAAEQERADADKTELQKAIERAEKAEKAAKDAARNAVLAKSGLPEELYGFITGETDEAIAEQIAKLSAAVTAKDKAEETPEPVTDPAPKTPRPTAALTPGHGGDEDTFDADAIVAASL</sequence>
<organism evidence="3 4">
    <name type="scientific">Microbacterium phage Mabodamaca</name>
    <dbReference type="NCBI Taxonomy" id="3078574"/>
    <lineage>
        <taxon>Viruses</taxon>
        <taxon>Duplodnaviria</taxon>
        <taxon>Heunggongvirae</taxon>
        <taxon>Uroviricota</taxon>
        <taxon>Caudoviricetes</taxon>
        <taxon>Casidaviridae</taxon>
        <taxon>Mabodamacavirus</taxon>
        <taxon>Mabodamacavirus mabodamaca</taxon>
    </lineage>
</organism>
<gene>
    <name evidence="3" type="primary">6</name>
    <name evidence="3" type="ORF">SEA_MABODAMACA_6</name>
</gene>
<proteinExistence type="predicted"/>
<feature type="region of interest" description="Disordered" evidence="2">
    <location>
        <begin position="124"/>
        <end position="173"/>
    </location>
</feature>
<protein>
    <submittedName>
        <fullName evidence="3">Scaffolding protein</fullName>
    </submittedName>
</protein>
<reference evidence="3 4" key="1">
    <citation type="submission" date="2023-09" db="EMBL/GenBank/DDBJ databases">
        <authorList>
            <person name="Astacio K.C."/>
            <person name="Barreto J.C."/>
            <person name="Colon C.A."/>
            <person name="Dejesus A.I."/>
            <person name="Gragirenes D.A."/>
            <person name="Navarro A."/>
            <person name="Negron R.A."/>
            <person name="Nunez P.S."/>
            <person name="Ortiz C.A."/>
            <person name="Ortiz A.Y."/>
            <person name="Roman V.A."/>
            <person name="Sanchez M.A."/>
            <person name="Serrano K.M."/>
            <person name="Klyczek K."/>
            <person name="Ko C."/>
            <person name="Russell D.A."/>
            <person name="Jacobs-Sera D."/>
            <person name="Hatfull G.F."/>
        </authorList>
    </citation>
    <scope>NUCLEOTIDE SEQUENCE [LARGE SCALE GENOMIC DNA]</scope>
</reference>
<name>A0AA96SJB0_9CAUD</name>
<accession>A0AA96SJB0</accession>
<evidence type="ECO:0000313" key="3">
    <source>
        <dbReference type="EMBL" id="WNT44326.1"/>
    </source>
</evidence>
<feature type="region of interest" description="Disordered" evidence="2">
    <location>
        <begin position="1"/>
        <end position="30"/>
    </location>
</feature>
<dbReference type="EMBL" id="OR613467">
    <property type="protein sequence ID" value="WNT44326.1"/>
    <property type="molecule type" value="Genomic_DNA"/>
</dbReference>
<evidence type="ECO:0000256" key="1">
    <source>
        <dbReference type="SAM" id="Coils"/>
    </source>
</evidence>
<feature type="compositionally biased region" description="Basic and acidic residues" evidence="2">
    <location>
        <begin position="13"/>
        <end position="30"/>
    </location>
</feature>
<dbReference type="Proteomes" id="UP001305869">
    <property type="component" value="Segment"/>
</dbReference>
<keyword evidence="1" id="KW-0175">Coiled coil</keyword>
<evidence type="ECO:0000313" key="4">
    <source>
        <dbReference type="Proteomes" id="UP001305869"/>
    </source>
</evidence>